<sequence>MEQGLSSYDYLFVGGPNYIYTLKTRFGAAYEIKFKPSGYLVDNPEFEALVFEMVIVLTNNPYEPRLPPVDALMSATIRSIVADFFKTHERVVIYICDDSDSKADSRRKLFDRWFGRYKKEIFVKLNVPLGIDEAGIAYSVELISRFDNPYFMPIYESFKRTISGEK</sequence>
<evidence type="ECO:0000313" key="2">
    <source>
        <dbReference type="Proteomes" id="UP000249016"/>
    </source>
</evidence>
<comment type="caution">
    <text evidence="1">The sequence shown here is derived from an EMBL/GenBank/DDBJ whole genome shotgun (WGS) entry which is preliminary data.</text>
</comment>
<protein>
    <submittedName>
        <fullName evidence="1">Uncharacterized protein</fullName>
    </submittedName>
</protein>
<name>A0A327NLI5_9BACT</name>
<evidence type="ECO:0000313" key="1">
    <source>
        <dbReference type="EMBL" id="RAI75219.1"/>
    </source>
</evidence>
<dbReference type="OrthoDB" id="955741at2"/>
<reference evidence="1 2" key="1">
    <citation type="submission" date="2018-06" db="EMBL/GenBank/DDBJ databases">
        <title>Spirosoma sp. HMF3257 Genome sequencing and assembly.</title>
        <authorList>
            <person name="Kang H."/>
            <person name="Cha I."/>
            <person name="Kim H."/>
            <person name="Kang J."/>
            <person name="Joh K."/>
        </authorList>
    </citation>
    <scope>NUCLEOTIDE SEQUENCE [LARGE SCALE GENOMIC DNA]</scope>
    <source>
        <strain evidence="1 2">HMF3257</strain>
    </source>
</reference>
<dbReference type="Proteomes" id="UP000249016">
    <property type="component" value="Unassembled WGS sequence"/>
</dbReference>
<organism evidence="1 2">
    <name type="scientific">Spirosoma telluris</name>
    <dbReference type="NCBI Taxonomy" id="2183553"/>
    <lineage>
        <taxon>Bacteria</taxon>
        <taxon>Pseudomonadati</taxon>
        <taxon>Bacteroidota</taxon>
        <taxon>Cytophagia</taxon>
        <taxon>Cytophagales</taxon>
        <taxon>Cytophagaceae</taxon>
        <taxon>Spirosoma</taxon>
    </lineage>
</organism>
<dbReference type="Pfam" id="PF19666">
    <property type="entry name" value="DUF6169"/>
    <property type="match status" value="1"/>
</dbReference>
<proteinExistence type="predicted"/>
<dbReference type="InterPro" id="IPR046167">
    <property type="entry name" value="DUF6169"/>
</dbReference>
<dbReference type="AlphaFoldDB" id="A0A327NLI5"/>
<dbReference type="RefSeq" id="WP_111343407.1">
    <property type="nucleotide sequence ID" value="NZ_QLII01000001.1"/>
</dbReference>
<gene>
    <name evidence="1" type="ORF">HMF3257_15300</name>
</gene>
<accession>A0A327NLI5</accession>
<keyword evidence="2" id="KW-1185">Reference proteome</keyword>
<dbReference type="EMBL" id="QLII01000001">
    <property type="protein sequence ID" value="RAI75219.1"/>
    <property type="molecule type" value="Genomic_DNA"/>
</dbReference>